<dbReference type="Proteomes" id="UP000190848">
    <property type="component" value="Chromosome"/>
</dbReference>
<dbReference type="AlphaFoldDB" id="A0AAU8UYX1"/>
<dbReference type="EMBL" id="CP016374">
    <property type="protein sequence ID" value="AQX01474.1"/>
    <property type="molecule type" value="Genomic_DNA"/>
</dbReference>
<reference evidence="2 3" key="1">
    <citation type="submission" date="2016-07" db="EMBL/GenBank/DDBJ databases">
        <title>Revisiting the taxonomy of the Elizabethkingia Genus using Whole-Genome Sequencing, Optical Mapping, and MALDI-TOF, along with proposal of three novel Elizabethkingia species: Elizabethkingia bruuniana sp. nov., Elizabethkingia ursingii sp. nov., and Elizabethkingia occulta sp. nov.</title>
        <authorList>
            <person name="Nicholson A.C."/>
        </authorList>
    </citation>
    <scope>NUCLEOTIDE SEQUENCE [LARGE SCALE GENOMIC DNA]</scope>
    <source>
        <strain evidence="2 3">F3201</strain>
    </source>
</reference>
<dbReference type="Gene3D" id="1.10.10.2910">
    <property type="match status" value="1"/>
</dbReference>
<organism evidence="2 3">
    <name type="scientific">Elizabethkingia anophelis</name>
    <dbReference type="NCBI Taxonomy" id="1117645"/>
    <lineage>
        <taxon>Bacteria</taxon>
        <taxon>Pseudomonadati</taxon>
        <taxon>Bacteroidota</taxon>
        <taxon>Flavobacteriia</taxon>
        <taxon>Flavobacteriales</taxon>
        <taxon>Weeksellaceae</taxon>
        <taxon>Elizabethkingia</taxon>
    </lineage>
</organism>
<name>A0AAU8UYX1_9FLAO</name>
<evidence type="ECO:0000259" key="1">
    <source>
        <dbReference type="Pfam" id="PF06114"/>
    </source>
</evidence>
<proteinExistence type="predicted"/>
<feature type="domain" description="IrrE N-terminal-like" evidence="1">
    <location>
        <begin position="83"/>
        <end position="180"/>
    </location>
</feature>
<protein>
    <recommendedName>
        <fullName evidence="1">IrrE N-terminal-like domain-containing protein</fullName>
    </recommendedName>
</protein>
<dbReference type="InterPro" id="IPR010359">
    <property type="entry name" value="IrrE_HExxH"/>
</dbReference>
<evidence type="ECO:0000313" key="2">
    <source>
        <dbReference type="EMBL" id="AQX01474.1"/>
    </source>
</evidence>
<dbReference type="Pfam" id="PF06114">
    <property type="entry name" value="Peptidase_M78"/>
    <property type="match status" value="1"/>
</dbReference>
<sequence length="188" mass="21734">MAPITLKRGFKAEAERISVRLREAMGIHPCARLCAFKLAEHLNLRVFKATDFLSDEKSISLLEGTNGYSNEWSALTMINKDDERIIIYNPFNSEARQQSDLMHEIAHILCKHELSNETFGFKIPFGMREYNPIQEEEAKCLGASLQLSKPSLLWSRKRKLTNEQISQEFNASIEMVRYRMAMTGIYKR</sequence>
<gene>
    <name evidence="2" type="ORF">BBD32_08370</name>
</gene>
<dbReference type="RefSeq" id="WP_078395987.1">
    <property type="nucleotide sequence ID" value="NZ_CP016374.1"/>
</dbReference>
<accession>A0AAU8UYX1</accession>
<evidence type="ECO:0000313" key="3">
    <source>
        <dbReference type="Proteomes" id="UP000190848"/>
    </source>
</evidence>